<evidence type="ECO:0000256" key="1">
    <source>
        <dbReference type="PROSITE-ProRule" id="PRU00371"/>
    </source>
</evidence>
<dbReference type="STRING" id="7168.A0A182NV88"/>
<dbReference type="InterPro" id="IPR006578">
    <property type="entry name" value="MADF-dom"/>
</dbReference>
<dbReference type="PROSITE" id="PS51029">
    <property type="entry name" value="MADF"/>
    <property type="match status" value="1"/>
</dbReference>
<evidence type="ECO:0000259" key="3">
    <source>
        <dbReference type="PROSITE" id="PS51029"/>
    </source>
</evidence>
<dbReference type="GO" id="GO:0005667">
    <property type="term" value="C:transcription regulator complex"/>
    <property type="evidence" value="ECO:0007669"/>
    <property type="project" value="TreeGrafter"/>
</dbReference>
<dbReference type="PANTHER" id="PTHR12243:SF69">
    <property type="entry name" value="SI:CH73-59F11.3"/>
    <property type="match status" value="1"/>
</dbReference>
<feature type="domain" description="MADF" evidence="3">
    <location>
        <begin position="21"/>
        <end position="113"/>
    </location>
</feature>
<dbReference type="EnsemblMetazoa" id="ADIR011589-RA">
    <property type="protein sequence ID" value="ADIR011589-PA"/>
    <property type="gene ID" value="ADIR011589"/>
</dbReference>
<reference evidence="6" key="1">
    <citation type="submission" date="2013-03" db="EMBL/GenBank/DDBJ databases">
        <title>The Genome Sequence of Anopheles dirus WRAIR2.</title>
        <authorList>
            <consortium name="The Broad Institute Genomics Platform"/>
            <person name="Neafsey D.E."/>
            <person name="Walton C."/>
            <person name="Walker B."/>
            <person name="Young S.K."/>
            <person name="Zeng Q."/>
            <person name="Gargeya S."/>
            <person name="Fitzgerald M."/>
            <person name="Haas B."/>
            <person name="Abouelleil A."/>
            <person name="Allen A.W."/>
            <person name="Alvarado L."/>
            <person name="Arachchi H.M."/>
            <person name="Berlin A.M."/>
            <person name="Chapman S.B."/>
            <person name="Gainer-Dewar J."/>
            <person name="Goldberg J."/>
            <person name="Griggs A."/>
            <person name="Gujja S."/>
            <person name="Hansen M."/>
            <person name="Howarth C."/>
            <person name="Imamovic A."/>
            <person name="Ireland A."/>
            <person name="Larimer J."/>
            <person name="McCowan C."/>
            <person name="Murphy C."/>
            <person name="Pearson M."/>
            <person name="Poon T.W."/>
            <person name="Priest M."/>
            <person name="Roberts A."/>
            <person name="Saif S."/>
            <person name="Shea T."/>
            <person name="Sisk P."/>
            <person name="Sykes S."/>
            <person name="Wortman J."/>
            <person name="Nusbaum C."/>
            <person name="Birren B."/>
        </authorList>
    </citation>
    <scope>NUCLEOTIDE SEQUENCE [LARGE SCALE GENOMIC DNA]</scope>
    <source>
        <strain evidence="6">WRAIR2</strain>
    </source>
</reference>
<keyword evidence="6" id="KW-1185">Reference proteome</keyword>
<proteinExistence type="predicted"/>
<reference evidence="5" key="2">
    <citation type="submission" date="2020-05" db="UniProtKB">
        <authorList>
            <consortium name="EnsemblMetazoa"/>
        </authorList>
    </citation>
    <scope>IDENTIFICATION</scope>
    <source>
        <strain evidence="5">WRAIR2</strain>
    </source>
</reference>
<keyword evidence="1" id="KW-0539">Nucleus</keyword>
<dbReference type="GO" id="GO:0003677">
    <property type="term" value="F:DNA binding"/>
    <property type="evidence" value="ECO:0007669"/>
    <property type="project" value="InterPro"/>
</dbReference>
<evidence type="ECO:0000313" key="5">
    <source>
        <dbReference type="EnsemblMetazoa" id="ADIR011589-PA"/>
    </source>
</evidence>
<dbReference type="SMART" id="SM00595">
    <property type="entry name" value="MADF"/>
    <property type="match status" value="1"/>
</dbReference>
<evidence type="ECO:0000256" key="2">
    <source>
        <dbReference type="SAM" id="MobiDB-lite"/>
    </source>
</evidence>
<protein>
    <recommendedName>
        <fullName evidence="7">MADF domain-containing protein</fullName>
    </recommendedName>
</protein>
<dbReference type="GO" id="GO:0006357">
    <property type="term" value="P:regulation of transcription by RNA polymerase II"/>
    <property type="evidence" value="ECO:0007669"/>
    <property type="project" value="TreeGrafter"/>
</dbReference>
<dbReference type="Pfam" id="PF10545">
    <property type="entry name" value="MADF_DNA_bdg"/>
    <property type="match status" value="1"/>
</dbReference>
<name>A0A182NV88_9DIPT</name>
<feature type="region of interest" description="Disordered" evidence="2">
    <location>
        <begin position="121"/>
        <end position="161"/>
    </location>
</feature>
<dbReference type="Proteomes" id="UP000075884">
    <property type="component" value="Unassembled WGS sequence"/>
</dbReference>
<organism evidence="5 6">
    <name type="scientific">Anopheles dirus</name>
    <dbReference type="NCBI Taxonomy" id="7168"/>
    <lineage>
        <taxon>Eukaryota</taxon>
        <taxon>Metazoa</taxon>
        <taxon>Ecdysozoa</taxon>
        <taxon>Arthropoda</taxon>
        <taxon>Hexapoda</taxon>
        <taxon>Insecta</taxon>
        <taxon>Pterygota</taxon>
        <taxon>Neoptera</taxon>
        <taxon>Endopterygota</taxon>
        <taxon>Diptera</taxon>
        <taxon>Nematocera</taxon>
        <taxon>Culicoidea</taxon>
        <taxon>Culicidae</taxon>
        <taxon>Anophelinae</taxon>
        <taxon>Anopheles</taxon>
    </lineage>
</organism>
<dbReference type="PROSITE" id="PS51031">
    <property type="entry name" value="BESS"/>
    <property type="match status" value="1"/>
</dbReference>
<accession>A0A182NV88</accession>
<sequence>MEEKRTNKRRSVEMSLEETFHLISEVQLRRCLWDPTHEDHRCRKTRDESWQDMSLGMNYDADDLLEKWQSLRSSYRQYKSQMRKRARQSVSGRIRVVKWPFYSAMSFTNTSKDEEEMPVLSTAASPKSPVKAPIKSPRQTEPEFEQVEVDSLSPESPLETTDCLLNPQDEDVMYGQSIALQMKQFSPRTKRKLQIHIHDLIADAQKESFAKQFGHSYDG</sequence>
<dbReference type="InterPro" id="IPR004210">
    <property type="entry name" value="BESS_motif"/>
</dbReference>
<dbReference type="VEuPathDB" id="VectorBase:ADIR011589"/>
<comment type="subcellular location">
    <subcellularLocation>
        <location evidence="1">Nucleus</location>
    </subcellularLocation>
</comment>
<evidence type="ECO:0000259" key="4">
    <source>
        <dbReference type="PROSITE" id="PS51031"/>
    </source>
</evidence>
<dbReference type="GO" id="GO:0005634">
    <property type="term" value="C:nucleus"/>
    <property type="evidence" value="ECO:0007669"/>
    <property type="project" value="UniProtKB-SubCell"/>
</dbReference>
<dbReference type="AlphaFoldDB" id="A0A182NV88"/>
<dbReference type="PANTHER" id="PTHR12243">
    <property type="entry name" value="MADF DOMAIN TRANSCRIPTION FACTOR"/>
    <property type="match status" value="1"/>
</dbReference>
<feature type="domain" description="BESS" evidence="4">
    <location>
        <begin position="168"/>
        <end position="207"/>
    </location>
</feature>
<dbReference type="InterPro" id="IPR039353">
    <property type="entry name" value="TF_Adf1"/>
</dbReference>
<evidence type="ECO:0000313" key="6">
    <source>
        <dbReference type="Proteomes" id="UP000075884"/>
    </source>
</evidence>
<evidence type="ECO:0008006" key="7">
    <source>
        <dbReference type="Google" id="ProtNLM"/>
    </source>
</evidence>